<dbReference type="AlphaFoldDB" id="A0AAW9JRC5"/>
<feature type="compositionally biased region" description="Polar residues" evidence="1">
    <location>
        <begin position="9"/>
        <end position="22"/>
    </location>
</feature>
<dbReference type="InterPro" id="IPR039076">
    <property type="entry name" value="DivIC"/>
</dbReference>
<dbReference type="RefSeq" id="WP_322808553.1">
    <property type="nucleotide sequence ID" value="NZ_JAVBVO010000002.1"/>
</dbReference>
<sequence>MNKKRGAMNVTSLGNEYTQEKNLQSHREKKHKRQTRRRLFAILFVGLLIIGGLGFKIMANQQALAKMKSEEVQVAKELKKANLDQRLLNNQIKQLKDDSYIEKLARAKYDLSKDNEIIFNLSGEATTKSLEESKKKIEADKKAETQESGKENEAPEPNS</sequence>
<comment type="caution">
    <text evidence="3">The sequence shown here is derived from an EMBL/GenBank/DDBJ whole genome shotgun (WGS) entry which is preliminary data.</text>
</comment>
<evidence type="ECO:0000313" key="4">
    <source>
        <dbReference type="Proteomes" id="UP001290462"/>
    </source>
</evidence>
<protein>
    <submittedName>
        <fullName evidence="3">Septum formation initiator family protein</fullName>
    </submittedName>
</protein>
<evidence type="ECO:0000256" key="2">
    <source>
        <dbReference type="SAM" id="Phobius"/>
    </source>
</evidence>
<dbReference type="Pfam" id="PF04977">
    <property type="entry name" value="DivIC"/>
    <property type="match status" value="1"/>
</dbReference>
<feature type="region of interest" description="Disordered" evidence="1">
    <location>
        <begin position="1"/>
        <end position="32"/>
    </location>
</feature>
<feature type="transmembrane region" description="Helical" evidence="2">
    <location>
        <begin position="39"/>
        <end position="59"/>
    </location>
</feature>
<dbReference type="PANTHER" id="PTHR40027">
    <property type="entry name" value="CELL DIVISION PROTEIN DIVIC"/>
    <property type="match status" value="1"/>
</dbReference>
<dbReference type="InterPro" id="IPR007060">
    <property type="entry name" value="FtsL/DivIC"/>
</dbReference>
<name>A0AAW9JRC5_CARML</name>
<reference evidence="3" key="1">
    <citation type="submission" date="2023-08" db="EMBL/GenBank/DDBJ databases">
        <title>Genomic characterization of piscicolin 126 produced by Carnobacterium maltaromaticum CM22 strain isolated from salmon (Salmo salar).</title>
        <authorList>
            <person name="Gonzalez-Gragera E."/>
            <person name="Garcia-Lopez J.D."/>
            <person name="Teso-Perez C."/>
            <person name="Gimenez-Hernandez I."/>
            <person name="Peralta-Sanchez J.M."/>
            <person name="Valdivia E."/>
            <person name="Montalban-Lopez M."/>
            <person name="Martin-Platero A.M."/>
            <person name="Banos A."/>
            <person name="Martinez-Bueno M."/>
        </authorList>
    </citation>
    <scope>NUCLEOTIDE SEQUENCE</scope>
    <source>
        <strain evidence="3">CM22</strain>
    </source>
</reference>
<dbReference type="Proteomes" id="UP001290462">
    <property type="component" value="Unassembled WGS sequence"/>
</dbReference>
<organism evidence="3 4">
    <name type="scientific">Carnobacterium maltaromaticum</name>
    <name type="common">Carnobacterium piscicola</name>
    <dbReference type="NCBI Taxonomy" id="2751"/>
    <lineage>
        <taxon>Bacteria</taxon>
        <taxon>Bacillati</taxon>
        <taxon>Bacillota</taxon>
        <taxon>Bacilli</taxon>
        <taxon>Lactobacillales</taxon>
        <taxon>Carnobacteriaceae</taxon>
        <taxon>Carnobacterium</taxon>
    </lineage>
</organism>
<dbReference type="GO" id="GO:0051301">
    <property type="term" value="P:cell division"/>
    <property type="evidence" value="ECO:0007669"/>
    <property type="project" value="InterPro"/>
</dbReference>
<keyword evidence="2" id="KW-0812">Transmembrane</keyword>
<dbReference type="PANTHER" id="PTHR40027:SF1">
    <property type="entry name" value="CELL DIVISION PROTEIN DIVIC"/>
    <property type="match status" value="1"/>
</dbReference>
<proteinExistence type="predicted"/>
<evidence type="ECO:0000256" key="1">
    <source>
        <dbReference type="SAM" id="MobiDB-lite"/>
    </source>
</evidence>
<accession>A0AAW9JRC5</accession>
<feature type="region of interest" description="Disordered" evidence="1">
    <location>
        <begin position="127"/>
        <end position="159"/>
    </location>
</feature>
<keyword evidence="2" id="KW-1133">Transmembrane helix</keyword>
<gene>
    <name evidence="3" type="ORF">RAK27_04205</name>
</gene>
<keyword evidence="2" id="KW-0472">Membrane</keyword>
<evidence type="ECO:0000313" key="3">
    <source>
        <dbReference type="EMBL" id="MDZ5757854.1"/>
    </source>
</evidence>
<dbReference type="EMBL" id="JAVBVO010000002">
    <property type="protein sequence ID" value="MDZ5757854.1"/>
    <property type="molecule type" value="Genomic_DNA"/>
</dbReference>
<feature type="compositionally biased region" description="Basic and acidic residues" evidence="1">
    <location>
        <begin position="129"/>
        <end position="153"/>
    </location>
</feature>